<dbReference type="PROSITE" id="PS50893">
    <property type="entry name" value="ABC_TRANSPORTER_2"/>
    <property type="match status" value="1"/>
</dbReference>
<evidence type="ECO:0000256" key="10">
    <source>
        <dbReference type="SAM" id="MobiDB-lite"/>
    </source>
</evidence>
<dbReference type="CDD" id="cd03257">
    <property type="entry name" value="ABC_NikE_OppD_transporters"/>
    <property type="match status" value="1"/>
</dbReference>
<keyword evidence="3" id="KW-0813">Transport</keyword>
<comment type="similarity">
    <text evidence="2">Belongs to the ABC transporter superfamily.</text>
</comment>
<keyword evidence="4" id="KW-1003">Cell membrane</keyword>
<sequence length="293" mass="32295">MIKPEPVLEVNGLKVKAYTPDGIVPLVHGISFELQPGRVLGIVGESGCGKTVTSLALLQLLDRKQTFIEGSIRLQGVELNGMRPRVMRSIRGRDIGIIMQNPMNVFSPVTTIGSQFIETIRTHARLTRREAAELAITSMEDVRLPNAADVMRRYPFQLSGGMLQRVMIAISMCLKPAVIIADEPTTALDAVNQLQVLRQLDQLRRNYGTSVLLISHDLGVIAELADDVIVMQHGQIVERADVYELFDHPQHAYTKQLLQARPALKSNAPGRSNTHKPGVEAEEYGGLDESFTG</sequence>
<feature type="domain" description="ABC transporter" evidence="11">
    <location>
        <begin position="8"/>
        <end position="258"/>
    </location>
</feature>
<gene>
    <name evidence="12" type="ORF">ACE5LO_15525</name>
</gene>
<dbReference type="InterPro" id="IPR017871">
    <property type="entry name" value="ABC_transporter-like_CS"/>
</dbReference>
<evidence type="ECO:0000313" key="12">
    <source>
        <dbReference type="EMBL" id="MFB5761799.1"/>
    </source>
</evidence>
<keyword evidence="7 12" id="KW-0067">ATP-binding</keyword>
<keyword evidence="13" id="KW-1185">Reference proteome</keyword>
<dbReference type="InterPro" id="IPR050388">
    <property type="entry name" value="ABC_Ni/Peptide_Import"/>
</dbReference>
<evidence type="ECO:0000256" key="3">
    <source>
        <dbReference type="ARBA" id="ARBA00022448"/>
    </source>
</evidence>
<comment type="subcellular location">
    <subcellularLocation>
        <location evidence="1">Cell membrane</location>
        <topology evidence="1">Peripheral membrane protein</topology>
    </subcellularLocation>
</comment>
<feature type="region of interest" description="Disordered" evidence="10">
    <location>
        <begin position="265"/>
        <end position="293"/>
    </location>
</feature>
<protein>
    <submittedName>
        <fullName evidence="12">ABC transporter ATP-binding protein</fullName>
    </submittedName>
</protein>
<dbReference type="Gene3D" id="3.40.50.300">
    <property type="entry name" value="P-loop containing nucleotide triphosphate hydrolases"/>
    <property type="match status" value="1"/>
</dbReference>
<accession>A0ABV5C2P5</accession>
<evidence type="ECO:0000256" key="4">
    <source>
        <dbReference type="ARBA" id="ARBA00022475"/>
    </source>
</evidence>
<keyword evidence="6" id="KW-0547">Nucleotide-binding</keyword>
<keyword evidence="8" id="KW-1278">Translocase</keyword>
<evidence type="ECO:0000313" key="13">
    <source>
        <dbReference type="Proteomes" id="UP001580430"/>
    </source>
</evidence>
<evidence type="ECO:0000259" key="11">
    <source>
        <dbReference type="PROSITE" id="PS50893"/>
    </source>
</evidence>
<dbReference type="SUPFAM" id="SSF52540">
    <property type="entry name" value="P-loop containing nucleoside triphosphate hydrolases"/>
    <property type="match status" value="1"/>
</dbReference>
<organism evidence="12 13">
    <name type="scientific">Paenibacillus medicaginis</name>
    <dbReference type="NCBI Taxonomy" id="1470560"/>
    <lineage>
        <taxon>Bacteria</taxon>
        <taxon>Bacillati</taxon>
        <taxon>Bacillota</taxon>
        <taxon>Bacilli</taxon>
        <taxon>Bacillales</taxon>
        <taxon>Paenibacillaceae</taxon>
        <taxon>Paenibacillus</taxon>
    </lineage>
</organism>
<comment type="caution">
    <text evidence="12">The sequence shown here is derived from an EMBL/GenBank/DDBJ whole genome shotgun (WGS) entry which is preliminary data.</text>
</comment>
<dbReference type="Pfam" id="PF00005">
    <property type="entry name" value="ABC_tran"/>
    <property type="match status" value="1"/>
</dbReference>
<evidence type="ECO:0000256" key="6">
    <source>
        <dbReference type="ARBA" id="ARBA00022741"/>
    </source>
</evidence>
<dbReference type="EMBL" id="JBHIRY010000015">
    <property type="protein sequence ID" value="MFB5761799.1"/>
    <property type="molecule type" value="Genomic_DNA"/>
</dbReference>
<dbReference type="RefSeq" id="WP_375520929.1">
    <property type="nucleotide sequence ID" value="NZ_JBHIRY010000015.1"/>
</dbReference>
<evidence type="ECO:0000256" key="7">
    <source>
        <dbReference type="ARBA" id="ARBA00022840"/>
    </source>
</evidence>
<proteinExistence type="inferred from homology"/>
<dbReference type="GO" id="GO:0005524">
    <property type="term" value="F:ATP binding"/>
    <property type="evidence" value="ECO:0007669"/>
    <property type="project" value="UniProtKB-KW"/>
</dbReference>
<keyword evidence="9" id="KW-0472">Membrane</keyword>
<reference evidence="12 13" key="1">
    <citation type="submission" date="2024-09" db="EMBL/GenBank/DDBJ databases">
        <title>Paenibacillus zeirhizospherea sp. nov., isolated from surface of the maize (Zea mays) roots in a horticulture field, Hungary.</title>
        <authorList>
            <person name="Marton D."/>
            <person name="Farkas M."/>
            <person name="Bedics A."/>
            <person name="Toth E."/>
            <person name="Tancsics A."/>
            <person name="Boka K."/>
            <person name="Marati G."/>
            <person name="Kriszt B."/>
            <person name="Cserhati M."/>
        </authorList>
    </citation>
    <scope>NUCLEOTIDE SEQUENCE [LARGE SCALE GENOMIC DNA]</scope>
    <source>
        <strain evidence="12 13">JCM 18446</strain>
    </source>
</reference>
<keyword evidence="5" id="KW-0997">Cell inner membrane</keyword>
<evidence type="ECO:0000256" key="5">
    <source>
        <dbReference type="ARBA" id="ARBA00022519"/>
    </source>
</evidence>
<dbReference type="PANTHER" id="PTHR43297">
    <property type="entry name" value="OLIGOPEPTIDE TRANSPORT ATP-BINDING PROTEIN APPD"/>
    <property type="match status" value="1"/>
</dbReference>
<evidence type="ECO:0000256" key="2">
    <source>
        <dbReference type="ARBA" id="ARBA00005417"/>
    </source>
</evidence>
<evidence type="ECO:0000256" key="1">
    <source>
        <dbReference type="ARBA" id="ARBA00004202"/>
    </source>
</evidence>
<dbReference type="InterPro" id="IPR003439">
    <property type="entry name" value="ABC_transporter-like_ATP-bd"/>
</dbReference>
<name>A0ABV5C2P5_9BACL</name>
<evidence type="ECO:0000256" key="9">
    <source>
        <dbReference type="ARBA" id="ARBA00023136"/>
    </source>
</evidence>
<dbReference type="SMART" id="SM00382">
    <property type="entry name" value="AAA"/>
    <property type="match status" value="1"/>
</dbReference>
<dbReference type="InterPro" id="IPR027417">
    <property type="entry name" value="P-loop_NTPase"/>
</dbReference>
<dbReference type="PANTHER" id="PTHR43297:SF14">
    <property type="entry name" value="ATPASE AAA-TYPE CORE DOMAIN-CONTAINING PROTEIN"/>
    <property type="match status" value="1"/>
</dbReference>
<dbReference type="PROSITE" id="PS00211">
    <property type="entry name" value="ABC_TRANSPORTER_1"/>
    <property type="match status" value="1"/>
</dbReference>
<dbReference type="InterPro" id="IPR003593">
    <property type="entry name" value="AAA+_ATPase"/>
</dbReference>
<evidence type="ECO:0000256" key="8">
    <source>
        <dbReference type="ARBA" id="ARBA00022967"/>
    </source>
</evidence>
<dbReference type="Proteomes" id="UP001580430">
    <property type="component" value="Unassembled WGS sequence"/>
</dbReference>